<dbReference type="STRING" id="1263015.BN580_00183"/>
<organism evidence="3 4">
    <name type="scientific">Candidatus Colimorpha enterica</name>
    <dbReference type="NCBI Taxonomy" id="3083063"/>
    <lineage>
        <taxon>Bacteria</taxon>
        <taxon>Pseudomonadati</taxon>
        <taxon>Bacteroidota</taxon>
        <taxon>Bacteroidia</taxon>
        <taxon>Bacteroidales</taxon>
        <taxon>Candidatus Colimorpha</taxon>
    </lineage>
</organism>
<dbReference type="GO" id="GO:0005524">
    <property type="term" value="F:ATP binding"/>
    <property type="evidence" value="ECO:0007669"/>
    <property type="project" value="InterPro"/>
</dbReference>
<feature type="compositionally biased region" description="Basic and acidic residues" evidence="1">
    <location>
        <begin position="379"/>
        <end position="391"/>
    </location>
</feature>
<accession>R6TWM4</accession>
<gene>
    <name evidence="3" type="ORF">BN580_00183</name>
</gene>
<comment type="caution">
    <text evidence="3">The sequence shown here is derived from an EMBL/GenBank/DDBJ whole genome shotgun (WGS) entry which is preliminary data.</text>
</comment>
<dbReference type="InterPro" id="IPR007695">
    <property type="entry name" value="DNA_mismatch_repair_MutS-lik_N"/>
</dbReference>
<name>R6TWM4_9BACT</name>
<feature type="domain" description="DNA mismatch repair protein MutS-like N-terminal" evidence="2">
    <location>
        <begin position="219"/>
        <end position="307"/>
    </location>
</feature>
<dbReference type="InterPro" id="IPR016151">
    <property type="entry name" value="DNA_mismatch_repair_MutS_N"/>
</dbReference>
<dbReference type="Gene3D" id="3.40.1170.10">
    <property type="entry name" value="DNA repair protein MutS, domain I"/>
    <property type="match status" value="1"/>
</dbReference>
<reference evidence="3" key="1">
    <citation type="submission" date="2012-11" db="EMBL/GenBank/DDBJ databases">
        <title>Dependencies among metagenomic species, viruses, plasmids and units of genetic variation.</title>
        <authorList>
            <person name="Nielsen H.B."/>
            <person name="Almeida M."/>
            <person name="Juncker A.S."/>
            <person name="Rasmussen S."/>
            <person name="Li J."/>
            <person name="Sunagawa S."/>
            <person name="Plichta D."/>
            <person name="Gautier L."/>
            <person name="Le Chatelier E."/>
            <person name="Peletier E."/>
            <person name="Bonde I."/>
            <person name="Nielsen T."/>
            <person name="Manichanh C."/>
            <person name="Arumugam M."/>
            <person name="Batto J."/>
            <person name="Santos M.B.Q.D."/>
            <person name="Blom N."/>
            <person name="Borruel N."/>
            <person name="Burgdorf K.S."/>
            <person name="Boumezbeur F."/>
            <person name="Casellas F."/>
            <person name="Dore J."/>
            <person name="Guarner F."/>
            <person name="Hansen T."/>
            <person name="Hildebrand F."/>
            <person name="Kaas R.S."/>
            <person name="Kennedy S."/>
            <person name="Kristiansen K."/>
            <person name="Kultima J.R."/>
            <person name="Leonard P."/>
            <person name="Levenez F."/>
            <person name="Lund O."/>
            <person name="Moumen B."/>
            <person name="Le Paslier D."/>
            <person name="Pons N."/>
            <person name="Pedersen O."/>
            <person name="Prifti E."/>
            <person name="Qin J."/>
            <person name="Raes J."/>
            <person name="Tap J."/>
            <person name="Tims S."/>
            <person name="Ussery D.W."/>
            <person name="Yamada T."/>
            <person name="MetaHit consortium"/>
            <person name="Renault P."/>
            <person name="Sicheritz-Ponten T."/>
            <person name="Bork P."/>
            <person name="Wang J."/>
            <person name="Brunak S."/>
            <person name="Ehrlich S.D."/>
        </authorList>
    </citation>
    <scope>NUCLEOTIDE SEQUENCE [LARGE SCALE GENOMIC DNA]</scope>
</reference>
<evidence type="ECO:0000313" key="3">
    <source>
        <dbReference type="EMBL" id="CDC76560.1"/>
    </source>
</evidence>
<dbReference type="Proteomes" id="UP000017938">
    <property type="component" value="Unassembled WGS sequence"/>
</dbReference>
<protein>
    <recommendedName>
        <fullName evidence="2">DNA mismatch repair protein MutS-like N-terminal domain-containing protein</fullName>
    </recommendedName>
</protein>
<dbReference type="SUPFAM" id="SSF55271">
    <property type="entry name" value="DNA repair protein MutS, domain I"/>
    <property type="match status" value="1"/>
</dbReference>
<dbReference type="GO" id="GO:0006298">
    <property type="term" value="P:mismatch repair"/>
    <property type="evidence" value="ECO:0007669"/>
    <property type="project" value="InterPro"/>
</dbReference>
<feature type="region of interest" description="Disordered" evidence="1">
    <location>
        <begin position="379"/>
        <end position="411"/>
    </location>
</feature>
<proteinExistence type="predicted"/>
<dbReference type="AlphaFoldDB" id="R6TWM4"/>
<sequence>MKYENIDLLDALQKIMDIHTEHYKEDFELDQKLIRSLAATQSSEDKHLLWMSRPHGTHVMREREVYIEDTYENKAWEFYHDQTSDDILAYSIEITGTENGTVVGNLIELDYDAHVERMKQLTVTIDKVAVTFEDQNTYYLPFQSYRREMTAMQEEHGKVKSVAYLPESERELQMILRRERLKTIYHAKSGDIDEHIHQLAVQHGKESERLAPLPFAELRKYEAIKQKHPDAMVCFAQNGYFELDGEDARKAAPILGAKLLEKKVHGKPNIPVTGFREAEWVAGSHKLWKTGEDVLLIKSGETFKELKGADYIPVGATLMVDGSKCRIDAVDYAADEVRLINLSDGAKAAPFTEGIAYVRSFVEDAGIAIYDTIPKKTSDRASIRDKLKTTQKEQPTTTDRPKKVKGKDMEL</sequence>
<dbReference type="GO" id="GO:0030983">
    <property type="term" value="F:mismatched DNA binding"/>
    <property type="evidence" value="ECO:0007669"/>
    <property type="project" value="InterPro"/>
</dbReference>
<dbReference type="Pfam" id="PF01624">
    <property type="entry name" value="MutS_I"/>
    <property type="match status" value="1"/>
</dbReference>
<evidence type="ECO:0000313" key="4">
    <source>
        <dbReference type="Proteomes" id="UP000017938"/>
    </source>
</evidence>
<evidence type="ECO:0000256" key="1">
    <source>
        <dbReference type="SAM" id="MobiDB-lite"/>
    </source>
</evidence>
<dbReference type="EMBL" id="CBFW010000379">
    <property type="protein sequence ID" value="CDC76560.1"/>
    <property type="molecule type" value="Genomic_DNA"/>
</dbReference>
<evidence type="ECO:0000259" key="2">
    <source>
        <dbReference type="Pfam" id="PF01624"/>
    </source>
</evidence>